<keyword evidence="10" id="KW-1185">Reference proteome</keyword>
<keyword evidence="6" id="KW-0325">Glycoprotein</keyword>
<evidence type="ECO:0000259" key="8">
    <source>
        <dbReference type="PROSITE" id="PS51406"/>
    </source>
</evidence>
<evidence type="ECO:0000256" key="1">
    <source>
        <dbReference type="ARBA" id="ARBA00004613"/>
    </source>
</evidence>
<dbReference type="SUPFAM" id="SSF56496">
    <property type="entry name" value="Fibrinogen C-terminal domain-like"/>
    <property type="match status" value="1"/>
</dbReference>
<evidence type="ECO:0000256" key="2">
    <source>
        <dbReference type="ARBA" id="ARBA00022525"/>
    </source>
</evidence>
<dbReference type="InterPro" id="IPR020837">
    <property type="entry name" value="Fibrinogen_CS"/>
</dbReference>
<reference evidence="9" key="1">
    <citation type="submission" date="2018-11" db="EMBL/GenBank/DDBJ databases">
        <authorList>
            <person name="Alioto T."/>
            <person name="Alioto T."/>
        </authorList>
    </citation>
    <scope>NUCLEOTIDE SEQUENCE</scope>
</reference>
<dbReference type="GO" id="GO:0005576">
    <property type="term" value="C:extracellular region"/>
    <property type="evidence" value="ECO:0007669"/>
    <property type="project" value="UniProtKB-SubCell"/>
</dbReference>
<keyword evidence="2" id="KW-0964">Secreted</keyword>
<feature type="signal peptide" evidence="7">
    <location>
        <begin position="1"/>
        <end position="22"/>
    </location>
</feature>
<comment type="caution">
    <text evidence="9">The sequence shown here is derived from an EMBL/GenBank/DDBJ whole genome shotgun (WGS) entry which is preliminary data.</text>
</comment>
<dbReference type="InterPro" id="IPR036056">
    <property type="entry name" value="Fibrinogen-like_C"/>
</dbReference>
<dbReference type="PANTHER" id="PTHR47221:SF6">
    <property type="entry name" value="FIBRINOGEN ALPHA CHAIN"/>
    <property type="match status" value="1"/>
</dbReference>
<dbReference type="OrthoDB" id="10050215at2759"/>
<dbReference type="Pfam" id="PF00147">
    <property type="entry name" value="Fibrinogen_C"/>
    <property type="match status" value="1"/>
</dbReference>
<evidence type="ECO:0000256" key="4">
    <source>
        <dbReference type="ARBA" id="ARBA00023054"/>
    </source>
</evidence>
<dbReference type="PROSITE" id="PS00514">
    <property type="entry name" value="FIBRINOGEN_C_1"/>
    <property type="match status" value="1"/>
</dbReference>
<keyword evidence="3 7" id="KW-0732">Signal</keyword>
<organism evidence="9 10">
    <name type="scientific">Mytilus galloprovincialis</name>
    <name type="common">Mediterranean mussel</name>
    <dbReference type="NCBI Taxonomy" id="29158"/>
    <lineage>
        <taxon>Eukaryota</taxon>
        <taxon>Metazoa</taxon>
        <taxon>Spiralia</taxon>
        <taxon>Lophotrochozoa</taxon>
        <taxon>Mollusca</taxon>
        <taxon>Bivalvia</taxon>
        <taxon>Autobranchia</taxon>
        <taxon>Pteriomorphia</taxon>
        <taxon>Mytilida</taxon>
        <taxon>Mytiloidea</taxon>
        <taxon>Mytilidae</taxon>
        <taxon>Mytilinae</taxon>
        <taxon>Mytilus</taxon>
    </lineage>
</organism>
<evidence type="ECO:0000256" key="7">
    <source>
        <dbReference type="SAM" id="SignalP"/>
    </source>
</evidence>
<dbReference type="FunFam" id="3.90.215.10:FF:000001">
    <property type="entry name" value="Tenascin isoform 1"/>
    <property type="match status" value="1"/>
</dbReference>
<name>A0A8B6EST5_MYTGA</name>
<keyword evidence="5" id="KW-1015">Disulfide bond</keyword>
<dbReference type="Gene3D" id="3.90.215.10">
    <property type="entry name" value="Gamma Fibrinogen, chain A, domain 1"/>
    <property type="match status" value="1"/>
</dbReference>
<dbReference type="InterPro" id="IPR037579">
    <property type="entry name" value="FIB_ANG-like"/>
</dbReference>
<dbReference type="AlphaFoldDB" id="A0A8B6EST5"/>
<dbReference type="PANTHER" id="PTHR47221">
    <property type="entry name" value="FIBRINOGEN ALPHA CHAIN"/>
    <property type="match status" value="1"/>
</dbReference>
<evidence type="ECO:0000313" key="10">
    <source>
        <dbReference type="Proteomes" id="UP000596742"/>
    </source>
</evidence>
<dbReference type="InterPro" id="IPR014716">
    <property type="entry name" value="Fibrinogen_a/b/g_C_1"/>
</dbReference>
<dbReference type="SMART" id="SM00186">
    <property type="entry name" value="FBG"/>
    <property type="match status" value="1"/>
</dbReference>
<gene>
    <name evidence="9" type="ORF">MGAL_10B085149</name>
</gene>
<protein>
    <recommendedName>
        <fullName evidence="8">Fibrinogen C-terminal domain-containing protein</fullName>
    </recommendedName>
</protein>
<evidence type="ECO:0000256" key="5">
    <source>
        <dbReference type="ARBA" id="ARBA00023157"/>
    </source>
</evidence>
<accession>A0A8B6EST5</accession>
<feature type="domain" description="Fibrinogen C-terminal" evidence="8">
    <location>
        <begin position="105"/>
        <end position="329"/>
    </location>
</feature>
<dbReference type="Proteomes" id="UP000596742">
    <property type="component" value="Unassembled WGS sequence"/>
</dbReference>
<sequence length="342" mass="39258">MIELIVLITVVCLSLGPSQSSGQHSSNSICHTPQYRSLSFELQNEHQCMVLEKLQADMQADQTSREVLLTDLIGRIDDLRKRIMKKEKKTRPSKLRQKKEYTSSLSDVPLVRDCSELSLNGITRSGVYPIKLQDDRILNLYCDLETSNGGWTVIQRRMDGSTNFTRTWNLYAGGFGNPNGEYWLGNEIIHQLTYTSNYTLRIDMWDWDGRDAYSQWTTFRVAPETDFYRLSVSGFEGGTAGDSLTYQSGMQFSTYDRDNDHWFAHCAQKDLSGWWYRDCGYSALNGLYVDGGPIPISADGIVRGIIWYHWNRRFAYSLKRVEMKIKPRGAIDADNERNSRNG</sequence>
<proteinExistence type="predicted"/>
<feature type="chain" id="PRO_5032542857" description="Fibrinogen C-terminal domain-containing protein" evidence="7">
    <location>
        <begin position="23"/>
        <end position="342"/>
    </location>
</feature>
<keyword evidence="4" id="KW-0175">Coiled coil</keyword>
<evidence type="ECO:0000256" key="3">
    <source>
        <dbReference type="ARBA" id="ARBA00022729"/>
    </source>
</evidence>
<evidence type="ECO:0000256" key="6">
    <source>
        <dbReference type="ARBA" id="ARBA00023180"/>
    </source>
</evidence>
<dbReference type="InterPro" id="IPR002181">
    <property type="entry name" value="Fibrinogen_a/b/g_C_dom"/>
</dbReference>
<dbReference type="PROSITE" id="PS51406">
    <property type="entry name" value="FIBRINOGEN_C_2"/>
    <property type="match status" value="1"/>
</dbReference>
<evidence type="ECO:0000313" key="9">
    <source>
        <dbReference type="EMBL" id="VDI39284.1"/>
    </source>
</evidence>
<comment type="subcellular location">
    <subcellularLocation>
        <location evidence="1">Secreted</location>
    </subcellularLocation>
</comment>
<dbReference type="CDD" id="cd00087">
    <property type="entry name" value="FReD"/>
    <property type="match status" value="1"/>
</dbReference>
<dbReference type="EMBL" id="UYJE01005669">
    <property type="protein sequence ID" value="VDI39284.1"/>
    <property type="molecule type" value="Genomic_DNA"/>
</dbReference>